<protein>
    <submittedName>
        <fullName evidence="1">Uncharacterized protein</fullName>
    </submittedName>
</protein>
<proteinExistence type="predicted"/>
<organism evidence="1">
    <name type="scientific">Eutreptiella gymnastica</name>
    <dbReference type="NCBI Taxonomy" id="73025"/>
    <lineage>
        <taxon>Eukaryota</taxon>
        <taxon>Discoba</taxon>
        <taxon>Euglenozoa</taxon>
        <taxon>Euglenida</taxon>
        <taxon>Spirocuta</taxon>
        <taxon>Euglenophyceae</taxon>
        <taxon>Eutreptiales</taxon>
        <taxon>Eutreptiaceae</taxon>
        <taxon>Eutreptiella</taxon>
    </lineage>
</organism>
<dbReference type="AlphaFoldDB" id="A0A7S1IFP9"/>
<accession>A0A7S1IFP9</accession>
<sequence length="126" mass="13545">MFPELCIVTQLGNMKPKNAGKRGIDPRLWFGVLGLTGVRNNQHSHNGPKAPFQIACVGQCLSCPGAIGLTCCLECHCTASFTFPYDVNNVFGNQCWTSCAHCGGSVAGQKAYSSPIVSQCYNRDLD</sequence>
<dbReference type="EMBL" id="HBGA01058874">
    <property type="protein sequence ID" value="CAD9010648.1"/>
    <property type="molecule type" value="Transcribed_RNA"/>
</dbReference>
<reference evidence="1" key="1">
    <citation type="submission" date="2021-01" db="EMBL/GenBank/DDBJ databases">
        <authorList>
            <person name="Corre E."/>
            <person name="Pelletier E."/>
            <person name="Niang G."/>
            <person name="Scheremetjew M."/>
            <person name="Finn R."/>
            <person name="Kale V."/>
            <person name="Holt S."/>
            <person name="Cochrane G."/>
            <person name="Meng A."/>
            <person name="Brown T."/>
            <person name="Cohen L."/>
        </authorList>
    </citation>
    <scope>NUCLEOTIDE SEQUENCE</scope>
    <source>
        <strain evidence="1">NIES-381</strain>
    </source>
</reference>
<gene>
    <name evidence="1" type="ORF">EGYM00392_LOCUS21745</name>
</gene>
<evidence type="ECO:0000313" key="1">
    <source>
        <dbReference type="EMBL" id="CAD9010648.1"/>
    </source>
</evidence>
<name>A0A7S1IFP9_9EUGL</name>